<reference evidence="14" key="1">
    <citation type="submission" date="2005-10" db="EMBL/GenBank/DDBJ databases">
        <authorList>
            <person name="Loftus B.J."/>
            <person name="Nene V.M."/>
            <person name="Hannick L.I."/>
            <person name="Bidwell S."/>
            <person name="Haas B."/>
            <person name="Amedeo P."/>
            <person name="Orvis J."/>
            <person name="Wortman J.R."/>
            <person name="White O.R."/>
            <person name="Salzberg S."/>
            <person name="Shumway M."/>
            <person name="Koo H."/>
            <person name="Zhao Y."/>
            <person name="Holmes M."/>
            <person name="Miller J."/>
            <person name="Schatz M."/>
            <person name="Pop M."/>
            <person name="Pai G."/>
            <person name="Utterback T."/>
            <person name="Rogers Y.-H."/>
            <person name="Kravitz S."/>
            <person name="Fraser C.M."/>
        </authorList>
    </citation>
    <scope>NUCLEOTIDE SEQUENCE</scope>
    <source>
        <strain evidence="14">Liverpool</strain>
    </source>
</reference>
<dbReference type="GO" id="GO:0046872">
    <property type="term" value="F:metal ion binding"/>
    <property type="evidence" value="ECO:0007669"/>
    <property type="project" value="UniProtKB-KW"/>
</dbReference>
<feature type="domain" description="A to I editase" evidence="13">
    <location>
        <begin position="46"/>
        <end position="351"/>
    </location>
</feature>
<sequence length="440" mass="49234">ISEICLAKFDQLPKTGKPKAGFEWTILSAIVKAESSAGVQKLDVVSLGTGTKCLGANELSEKGDVLNDSHAEIMARRGFLRYLMNEMKLGLSDHSHIFDYEIKTKKFRLKNEVFFHFFTTHSPCGDASIYEQADKSSQDEPPTKKIKLDDKTSEIGSIIIDRAEGMTGGKLLQCSGSDLMAQDVGMIRTKPGKGQRTLSVSCSDKMARWNVLGVQGSLLMSLLVQPIYLESITFCDGTEYSKEATERALWRRWESALDNDLVIEPFRMHKPKVCVASNKQLFRFRKQSKPDDPLKFQPAPGGIVWCAGIEDRPLEVEIGGRRQGITKKKLGTAAARLKISKIELFSTFVSLRNAMGLDVDEVPSSADEKMNLLPPDDCSRKSAERGPSTASDENQHSSLRYVDAKKICRAYREQWNTLRVKVFRVWSEKPSNLLEFVVKP</sequence>
<evidence type="ECO:0000313" key="15">
    <source>
        <dbReference type="Proteomes" id="UP000682892"/>
    </source>
</evidence>
<evidence type="ECO:0000256" key="12">
    <source>
        <dbReference type="SAM" id="MobiDB-lite"/>
    </source>
</evidence>
<comment type="similarity">
    <text evidence="7">Belongs to the ADAT1 family.</text>
</comment>
<dbReference type="GO" id="GO:0003723">
    <property type="term" value="F:RNA binding"/>
    <property type="evidence" value="ECO:0007669"/>
    <property type="project" value="InterPro"/>
</dbReference>
<dbReference type="PhylomeDB" id="Q172U5"/>
<dbReference type="PROSITE" id="PS50141">
    <property type="entry name" value="A_DEAMIN_EDITASE"/>
    <property type="match status" value="1"/>
</dbReference>
<comment type="function">
    <text evidence="6">Specifically deaminates adenosine-37 to inosine in tRNA-Ala.</text>
</comment>
<feature type="non-terminal residue" evidence="14">
    <location>
        <position position="440"/>
    </location>
</feature>
<evidence type="ECO:0000256" key="7">
    <source>
        <dbReference type="ARBA" id="ARBA00038326"/>
    </source>
</evidence>
<evidence type="ECO:0000313" key="14">
    <source>
        <dbReference type="EMBL" id="EAT41049.1"/>
    </source>
</evidence>
<evidence type="ECO:0000256" key="4">
    <source>
        <dbReference type="ARBA" id="ARBA00022833"/>
    </source>
</evidence>
<keyword evidence="2" id="KW-0479">Metal-binding</keyword>
<evidence type="ECO:0000259" key="13">
    <source>
        <dbReference type="PROSITE" id="PS50141"/>
    </source>
</evidence>
<dbReference type="Proteomes" id="UP000682892">
    <property type="component" value="Unassembled WGS sequence"/>
</dbReference>
<evidence type="ECO:0000256" key="5">
    <source>
        <dbReference type="ARBA" id="ARBA00037026"/>
    </source>
</evidence>
<comment type="cofactor">
    <cofactor evidence="5">
        <name>1D-myo-inositol hexakisphosphate</name>
        <dbReference type="ChEBI" id="CHEBI:58130"/>
    </cofactor>
</comment>
<dbReference type="PANTHER" id="PTHR46516:SF1">
    <property type="entry name" value="TRNA-SPECIFIC ADENOSINE DEAMINASE 1"/>
    <property type="match status" value="1"/>
</dbReference>
<reference evidence="14" key="2">
    <citation type="journal article" date="2007" name="Science">
        <title>Genome sequence of Aedes aegypti, a major arbovirus vector.</title>
        <authorList>
            <person name="Nene V."/>
            <person name="Wortman J.R."/>
            <person name="Lawson D."/>
            <person name="Haas B."/>
            <person name="Kodira C."/>
            <person name="Tu Z.J."/>
            <person name="Loftus B."/>
            <person name="Xi Z."/>
            <person name="Megy K."/>
            <person name="Grabherr M."/>
            <person name="Ren Q."/>
            <person name="Zdobnov E.M."/>
            <person name="Lobo N.F."/>
            <person name="Campbell K.S."/>
            <person name="Brown S.E."/>
            <person name="Bonaldo M.F."/>
            <person name="Zhu J."/>
            <person name="Sinkins S.P."/>
            <person name="Hogenkamp D.G."/>
            <person name="Amedeo P."/>
            <person name="Arensburger P."/>
            <person name="Atkinson P.W."/>
            <person name="Bidwell S."/>
            <person name="Biedler J."/>
            <person name="Birney E."/>
            <person name="Bruggner R.V."/>
            <person name="Costas J."/>
            <person name="Coy M.R."/>
            <person name="Crabtree J."/>
            <person name="Crawford M."/>
            <person name="Debruyn B."/>
            <person name="Decaprio D."/>
            <person name="Eiglmeier K."/>
            <person name="Eisenstadt E."/>
            <person name="El-Dorry H."/>
            <person name="Gelbart W.M."/>
            <person name="Gomes S.L."/>
            <person name="Hammond M."/>
            <person name="Hannick L.I."/>
            <person name="Hogan J.R."/>
            <person name="Holmes M.H."/>
            <person name="Jaffe D."/>
            <person name="Johnston J.S."/>
            <person name="Kennedy R.C."/>
            <person name="Koo H."/>
            <person name="Kravitz S."/>
            <person name="Kriventseva E.V."/>
            <person name="Kulp D."/>
            <person name="Labutti K."/>
            <person name="Lee E."/>
            <person name="Li S."/>
            <person name="Lovin D.D."/>
            <person name="Mao C."/>
            <person name="Mauceli E."/>
            <person name="Menck C.F."/>
            <person name="Miller J.R."/>
            <person name="Montgomery P."/>
            <person name="Mori A."/>
            <person name="Nascimento A.L."/>
            <person name="Naveira H.F."/>
            <person name="Nusbaum C."/>
            <person name="O'leary S."/>
            <person name="Orvis J."/>
            <person name="Pertea M."/>
            <person name="Quesneville H."/>
            <person name="Reidenbach K.R."/>
            <person name="Rogers Y.H."/>
            <person name="Roth C.W."/>
            <person name="Schneider J.R."/>
            <person name="Schatz M."/>
            <person name="Shumway M."/>
            <person name="Stanke M."/>
            <person name="Stinson E.O."/>
            <person name="Tubio J.M."/>
            <person name="Vanzee J.P."/>
            <person name="Verjovski-Almeida S."/>
            <person name="Werner D."/>
            <person name="White O."/>
            <person name="Wyder S."/>
            <person name="Zeng Q."/>
            <person name="Zhao Q."/>
            <person name="Zhao Y."/>
            <person name="Hill C.A."/>
            <person name="Raikhel A.S."/>
            <person name="Soares M.B."/>
            <person name="Knudson D.L."/>
            <person name="Lee N.H."/>
            <person name="Galagan J."/>
            <person name="Salzberg S.L."/>
            <person name="Paulsen I.T."/>
            <person name="Dimopoulos G."/>
            <person name="Collins F.H."/>
            <person name="Birren B."/>
            <person name="Fraser-Liggett C.M."/>
            <person name="Severson D.W."/>
        </authorList>
    </citation>
    <scope>NUCLEOTIDE SEQUENCE [LARGE SCALE GENOMIC DNA]</scope>
    <source>
        <strain evidence="14">Liverpool</strain>
    </source>
</reference>
<gene>
    <name evidence="14" type="ORF">AaeL_AAEL007277</name>
</gene>
<evidence type="ECO:0000256" key="11">
    <source>
        <dbReference type="ARBA" id="ARBA00047635"/>
    </source>
</evidence>
<protein>
    <recommendedName>
        <fullName evidence="9">tRNA-specific adenosine deaminase 1</fullName>
        <ecNumber evidence="8">3.5.4.34</ecNumber>
    </recommendedName>
    <alternativeName>
        <fullName evidence="10">tRNA-specific adenosine-37 deaminase</fullName>
    </alternativeName>
</protein>
<dbReference type="PANTHER" id="PTHR46516">
    <property type="entry name" value="TRNA-SPECIFIC ADENOSINE DEAMINASE 1"/>
    <property type="match status" value="1"/>
</dbReference>
<name>Q172U5_AEDAE</name>
<accession>Q172U5</accession>
<reference evidence="14" key="3">
    <citation type="submission" date="2012-09" db="EMBL/GenBank/DDBJ databases">
        <authorList>
            <consortium name="VectorBase"/>
        </authorList>
    </citation>
    <scope>NUCLEOTIDE SEQUENCE</scope>
    <source>
        <strain evidence="14">Liverpool</strain>
    </source>
</reference>
<dbReference type="SMART" id="SM00552">
    <property type="entry name" value="ADEAMc"/>
    <property type="match status" value="1"/>
</dbReference>
<dbReference type="VEuPathDB" id="VectorBase:AAEL027527"/>
<dbReference type="HOGENOM" id="CLU_005382_5_2_1"/>
<dbReference type="OMA" id="YQLAWRQ"/>
<feature type="region of interest" description="Disordered" evidence="12">
    <location>
        <begin position="366"/>
        <end position="396"/>
    </location>
</feature>
<dbReference type="EMBL" id="CH477431">
    <property type="protein sequence ID" value="EAT41049.1"/>
    <property type="molecule type" value="Genomic_DNA"/>
</dbReference>
<keyword evidence="1" id="KW-0819">tRNA processing</keyword>
<evidence type="ECO:0000256" key="6">
    <source>
        <dbReference type="ARBA" id="ARBA00037784"/>
    </source>
</evidence>
<dbReference type="InterPro" id="IPR002466">
    <property type="entry name" value="A_deamin"/>
</dbReference>
<organism evidence="14 15">
    <name type="scientific">Aedes aegypti</name>
    <name type="common">Yellowfever mosquito</name>
    <name type="synonym">Culex aegypti</name>
    <dbReference type="NCBI Taxonomy" id="7159"/>
    <lineage>
        <taxon>Eukaryota</taxon>
        <taxon>Metazoa</taxon>
        <taxon>Ecdysozoa</taxon>
        <taxon>Arthropoda</taxon>
        <taxon>Hexapoda</taxon>
        <taxon>Insecta</taxon>
        <taxon>Pterygota</taxon>
        <taxon>Neoptera</taxon>
        <taxon>Endopterygota</taxon>
        <taxon>Diptera</taxon>
        <taxon>Nematocera</taxon>
        <taxon>Culicoidea</taxon>
        <taxon>Culicidae</taxon>
        <taxon>Culicinae</taxon>
        <taxon>Aedini</taxon>
        <taxon>Aedes</taxon>
        <taxon>Stegomyia</taxon>
    </lineage>
</organism>
<dbReference type="PaxDb" id="7159-AAEL007277-PA"/>
<evidence type="ECO:0000256" key="10">
    <source>
        <dbReference type="ARBA" id="ARBA00041760"/>
    </source>
</evidence>
<keyword evidence="3" id="KW-0378">Hydrolase</keyword>
<proteinExistence type="inferred from homology"/>
<dbReference type="GO" id="GO:0043829">
    <property type="term" value="F:tRNA-specific adenosine-37 deaminase activity"/>
    <property type="evidence" value="ECO:0007669"/>
    <property type="project" value="UniProtKB-EC"/>
</dbReference>
<dbReference type="Pfam" id="PF02137">
    <property type="entry name" value="A_deamin"/>
    <property type="match status" value="1"/>
</dbReference>
<evidence type="ECO:0000256" key="9">
    <source>
        <dbReference type="ARBA" id="ARBA00040502"/>
    </source>
</evidence>
<dbReference type="AlphaFoldDB" id="Q172U5"/>
<comment type="catalytic activity">
    <reaction evidence="11">
        <text>adenosine(37) in tRNA(Ala) + H2O + H(+) = inosine(37) in tRNA(Ala) + NH4(+)</text>
        <dbReference type="Rhea" id="RHEA:50968"/>
        <dbReference type="Rhea" id="RHEA-COMP:12855"/>
        <dbReference type="Rhea" id="RHEA-COMP:12856"/>
        <dbReference type="ChEBI" id="CHEBI:15377"/>
        <dbReference type="ChEBI" id="CHEBI:15378"/>
        <dbReference type="ChEBI" id="CHEBI:28938"/>
        <dbReference type="ChEBI" id="CHEBI:74411"/>
        <dbReference type="ChEBI" id="CHEBI:82852"/>
        <dbReference type="EC" id="3.5.4.34"/>
    </reaction>
</comment>
<evidence type="ECO:0000256" key="1">
    <source>
        <dbReference type="ARBA" id="ARBA00022694"/>
    </source>
</evidence>
<dbReference type="EC" id="3.5.4.34" evidence="8"/>
<evidence type="ECO:0000256" key="8">
    <source>
        <dbReference type="ARBA" id="ARBA00038940"/>
    </source>
</evidence>
<dbReference type="eggNOG" id="KOG2777">
    <property type="taxonomic scope" value="Eukaryota"/>
</dbReference>
<keyword evidence="4" id="KW-0862">Zinc</keyword>
<evidence type="ECO:0000256" key="3">
    <source>
        <dbReference type="ARBA" id="ARBA00022801"/>
    </source>
</evidence>
<evidence type="ECO:0000256" key="2">
    <source>
        <dbReference type="ARBA" id="ARBA00022723"/>
    </source>
</evidence>
<dbReference type="STRING" id="7159.Q172U5"/>
<dbReference type="GO" id="GO:0008033">
    <property type="term" value="P:tRNA processing"/>
    <property type="evidence" value="ECO:0007669"/>
    <property type="project" value="UniProtKB-KW"/>
</dbReference>